<accession>A0ABQ5J019</accession>
<sequence>MTVQTPEIDANAVCAECEQLCLNLIMMPCISRYLKDVKLELERPNVVPIVLKEGIEHQTSTPRTPEQNGVVERWNRTLVEAARTMLSASKLPLSFWAEAVATACYTQNRSIIISTHGKTHIQIMQLRKLQ</sequence>
<evidence type="ECO:0000313" key="3">
    <source>
        <dbReference type="Proteomes" id="UP001151760"/>
    </source>
</evidence>
<dbReference type="InterPro" id="IPR039537">
    <property type="entry name" value="Retrotran_Ty1/copia-like"/>
</dbReference>
<reference evidence="2" key="2">
    <citation type="submission" date="2022-01" db="EMBL/GenBank/DDBJ databases">
        <authorList>
            <person name="Yamashiro T."/>
            <person name="Shiraishi A."/>
            <person name="Satake H."/>
            <person name="Nakayama K."/>
        </authorList>
    </citation>
    <scope>NUCLEOTIDE SEQUENCE</scope>
</reference>
<proteinExistence type="predicted"/>
<dbReference type="PROSITE" id="PS50994">
    <property type="entry name" value="INTEGRASE"/>
    <property type="match status" value="1"/>
</dbReference>
<dbReference type="InterPro" id="IPR001584">
    <property type="entry name" value="Integrase_cat-core"/>
</dbReference>
<dbReference type="InterPro" id="IPR012337">
    <property type="entry name" value="RNaseH-like_sf"/>
</dbReference>
<dbReference type="Gene3D" id="3.30.420.10">
    <property type="entry name" value="Ribonuclease H-like superfamily/Ribonuclease H"/>
    <property type="match status" value="1"/>
</dbReference>
<dbReference type="InterPro" id="IPR036397">
    <property type="entry name" value="RNaseH_sf"/>
</dbReference>
<organism evidence="2 3">
    <name type="scientific">Tanacetum coccineum</name>
    <dbReference type="NCBI Taxonomy" id="301880"/>
    <lineage>
        <taxon>Eukaryota</taxon>
        <taxon>Viridiplantae</taxon>
        <taxon>Streptophyta</taxon>
        <taxon>Embryophyta</taxon>
        <taxon>Tracheophyta</taxon>
        <taxon>Spermatophyta</taxon>
        <taxon>Magnoliopsida</taxon>
        <taxon>eudicotyledons</taxon>
        <taxon>Gunneridae</taxon>
        <taxon>Pentapetalae</taxon>
        <taxon>asterids</taxon>
        <taxon>campanulids</taxon>
        <taxon>Asterales</taxon>
        <taxon>Asteraceae</taxon>
        <taxon>Asteroideae</taxon>
        <taxon>Anthemideae</taxon>
        <taxon>Anthemidinae</taxon>
        <taxon>Tanacetum</taxon>
    </lineage>
</organism>
<dbReference type="PANTHER" id="PTHR42648">
    <property type="entry name" value="TRANSPOSASE, PUTATIVE-RELATED"/>
    <property type="match status" value="1"/>
</dbReference>
<dbReference type="EMBL" id="BQNB010021367">
    <property type="protein sequence ID" value="GJU05671.1"/>
    <property type="molecule type" value="Genomic_DNA"/>
</dbReference>
<gene>
    <name evidence="2" type="ORF">Tco_1122101</name>
</gene>
<dbReference type="SUPFAM" id="SSF53098">
    <property type="entry name" value="Ribonuclease H-like"/>
    <property type="match status" value="1"/>
</dbReference>
<feature type="domain" description="Integrase catalytic" evidence="1">
    <location>
        <begin position="1"/>
        <end position="128"/>
    </location>
</feature>
<name>A0ABQ5J019_9ASTR</name>
<keyword evidence="3" id="KW-1185">Reference proteome</keyword>
<dbReference type="Proteomes" id="UP001151760">
    <property type="component" value="Unassembled WGS sequence"/>
</dbReference>
<reference evidence="2" key="1">
    <citation type="journal article" date="2022" name="Int. J. Mol. Sci.">
        <title>Draft Genome of Tanacetum Coccineum: Genomic Comparison of Closely Related Tanacetum-Family Plants.</title>
        <authorList>
            <person name="Yamashiro T."/>
            <person name="Shiraishi A."/>
            <person name="Nakayama K."/>
            <person name="Satake H."/>
        </authorList>
    </citation>
    <scope>NUCLEOTIDE SEQUENCE</scope>
</reference>
<evidence type="ECO:0000313" key="2">
    <source>
        <dbReference type="EMBL" id="GJU05671.1"/>
    </source>
</evidence>
<evidence type="ECO:0000259" key="1">
    <source>
        <dbReference type="PROSITE" id="PS50994"/>
    </source>
</evidence>
<dbReference type="PANTHER" id="PTHR42648:SF32">
    <property type="entry name" value="RIBONUCLEASE H-LIKE DOMAIN, GAG-PRE-INTEGRASE DOMAIN PROTEIN-RELATED"/>
    <property type="match status" value="1"/>
</dbReference>
<protein>
    <submittedName>
        <fullName evidence="2">Retrovirus-related pol polyprotein from transposon TNT 1-94</fullName>
    </submittedName>
</protein>
<comment type="caution">
    <text evidence="2">The sequence shown here is derived from an EMBL/GenBank/DDBJ whole genome shotgun (WGS) entry which is preliminary data.</text>
</comment>